<dbReference type="Proteomes" id="UP000471745">
    <property type="component" value="Unassembled WGS sequence"/>
</dbReference>
<accession>A0A9X5CMC0</accession>
<feature type="compositionally biased region" description="Basic and acidic residues" evidence="1">
    <location>
        <begin position="67"/>
        <end position="81"/>
    </location>
</feature>
<keyword evidence="3" id="KW-1185">Reference proteome</keyword>
<dbReference type="EMBL" id="JAAGNA010000679">
    <property type="protein sequence ID" value="NEC50728.1"/>
    <property type="molecule type" value="Genomic_DNA"/>
</dbReference>
<dbReference type="AlphaFoldDB" id="A0A9X5CMC0"/>
<sequence>RRAVRAARLNVLTTGRAGTAVRNSALAALSKVAPSLFLRGFDGVADWRPPGGPSGADGDGSGAPRKLAADHTRRGPEENTP</sequence>
<evidence type="ECO:0000313" key="2">
    <source>
        <dbReference type="EMBL" id="NEC50728.1"/>
    </source>
</evidence>
<comment type="caution">
    <text evidence="2">The sequence shown here is derived from an EMBL/GenBank/DDBJ whole genome shotgun (WGS) entry which is preliminary data.</text>
</comment>
<gene>
    <name evidence="2" type="ORF">G3I18_19465</name>
</gene>
<protein>
    <submittedName>
        <fullName evidence="2">Monooxygenase</fullName>
    </submittedName>
</protein>
<feature type="region of interest" description="Disordered" evidence="1">
    <location>
        <begin position="42"/>
        <end position="81"/>
    </location>
</feature>
<keyword evidence="2" id="KW-0560">Oxidoreductase</keyword>
<proteinExistence type="predicted"/>
<feature type="non-terminal residue" evidence="2">
    <location>
        <position position="1"/>
    </location>
</feature>
<dbReference type="GO" id="GO:0004497">
    <property type="term" value="F:monooxygenase activity"/>
    <property type="evidence" value="ECO:0007669"/>
    <property type="project" value="UniProtKB-KW"/>
</dbReference>
<keyword evidence="2" id="KW-0503">Monooxygenase</keyword>
<reference evidence="2 3" key="1">
    <citation type="submission" date="2020-01" db="EMBL/GenBank/DDBJ databases">
        <title>Insect and environment-associated Actinomycetes.</title>
        <authorList>
            <person name="Currrie C."/>
            <person name="Chevrette M."/>
            <person name="Carlson C."/>
            <person name="Stubbendieck R."/>
            <person name="Wendt-Pienkowski E."/>
        </authorList>
    </citation>
    <scope>NUCLEOTIDE SEQUENCE [LARGE SCALE GENOMIC DNA]</scope>
    <source>
        <strain evidence="2 3">SID8189</strain>
    </source>
</reference>
<evidence type="ECO:0000256" key="1">
    <source>
        <dbReference type="SAM" id="MobiDB-lite"/>
    </source>
</evidence>
<organism evidence="2 3">
    <name type="scientific">Actinospica acidiphila</name>
    <dbReference type="NCBI Taxonomy" id="304899"/>
    <lineage>
        <taxon>Bacteria</taxon>
        <taxon>Bacillati</taxon>
        <taxon>Actinomycetota</taxon>
        <taxon>Actinomycetes</taxon>
        <taxon>Catenulisporales</taxon>
        <taxon>Actinospicaceae</taxon>
        <taxon>Actinospica</taxon>
    </lineage>
</organism>
<evidence type="ECO:0000313" key="3">
    <source>
        <dbReference type="Proteomes" id="UP000471745"/>
    </source>
</evidence>
<name>A0A9X5CMC0_9ACTN</name>